<dbReference type="RefSeq" id="WP_013612692.1">
    <property type="nucleotide sequence ID" value="NZ_CABJFF010000001.1"/>
</dbReference>
<evidence type="ECO:0000313" key="2">
    <source>
        <dbReference type="EMBL" id="MCG4960975.1"/>
    </source>
</evidence>
<dbReference type="Proteomes" id="UP000284434">
    <property type="component" value="Unassembled WGS sequence"/>
</dbReference>
<comment type="similarity">
    <text evidence="1">Belongs to the bactofilin family.</text>
</comment>
<proteinExistence type="inferred from homology"/>
<name>A0A1Y3ZX23_9BACT</name>
<reference evidence="3" key="3">
    <citation type="submission" date="2023-01" db="EMBL/GenBank/DDBJ databases">
        <title>Human gut microbiome strain richness.</title>
        <authorList>
            <person name="Chen-Liaw A."/>
        </authorList>
    </citation>
    <scope>NUCLEOTIDE SEQUENCE</scope>
    <source>
        <strain evidence="3">RTP21484st1_B7_RTP21484_190118</strain>
    </source>
</reference>
<evidence type="ECO:0000313" key="4">
    <source>
        <dbReference type="EMBL" id="RGU54645.1"/>
    </source>
</evidence>
<dbReference type="OMA" id="MAYTDNI"/>
<dbReference type="Proteomes" id="UP001212263">
    <property type="component" value="Unassembled WGS sequence"/>
</dbReference>
<evidence type="ECO:0000313" key="8">
    <source>
        <dbReference type="Proteomes" id="UP000284243"/>
    </source>
</evidence>
<sequence length="119" mass="13025">MNQERFDIEYEGNRILENTRIDGNLKTDKSVYLDGMIQGNVHAGKLVIINKGGKVDGDVDCDELYINGTITGNVCVACKTVMGGDAVIEGGLITDTLEITLGATIRKGLKLKKRRNKLR</sequence>
<dbReference type="Proteomes" id="UP001199750">
    <property type="component" value="Unassembled WGS sequence"/>
</dbReference>
<accession>A0A1Y3ZX23</accession>
<comment type="caution">
    <text evidence="6">The sequence shown here is derived from an EMBL/GenBank/DDBJ whole genome shotgun (WGS) entry which is preliminary data.</text>
</comment>
<reference evidence="2" key="2">
    <citation type="submission" date="2022-01" db="EMBL/GenBank/DDBJ databases">
        <title>Collection of gut derived symbiotic bacterial strains cultured from healthy donors.</title>
        <authorList>
            <person name="Lin H."/>
            <person name="Kohout C."/>
            <person name="Waligurski E."/>
            <person name="Pamer E.G."/>
        </authorList>
    </citation>
    <scope>NUCLEOTIDE SEQUENCE</scope>
    <source>
        <strain evidence="2">DFI.1.149</strain>
    </source>
</reference>
<evidence type="ECO:0000313" key="9">
    <source>
        <dbReference type="Proteomes" id="UP000284434"/>
    </source>
</evidence>
<dbReference type="Pfam" id="PF04519">
    <property type="entry name" value="Bactofilin"/>
    <property type="match status" value="1"/>
</dbReference>
<dbReference type="EMBL" id="JAKNDN010000028">
    <property type="protein sequence ID" value="MCG4960975.1"/>
    <property type="molecule type" value="Genomic_DNA"/>
</dbReference>
<protein>
    <submittedName>
        <fullName evidence="6">Polymer-forming cytoskeletal protein</fullName>
    </submittedName>
</protein>
<dbReference type="EMBL" id="QRYW01000018">
    <property type="protein sequence ID" value="RGV26415.1"/>
    <property type="molecule type" value="Genomic_DNA"/>
</dbReference>
<reference evidence="7 8" key="1">
    <citation type="submission" date="2018-08" db="EMBL/GenBank/DDBJ databases">
        <title>A genome reference for cultivated species of the human gut microbiota.</title>
        <authorList>
            <person name="Zou Y."/>
            <person name="Xue W."/>
            <person name="Luo G."/>
        </authorList>
    </citation>
    <scope>NUCLEOTIDE SEQUENCE [LARGE SCALE GENOMIC DNA]</scope>
    <source>
        <strain evidence="5 7">AF14-6AC</strain>
        <strain evidence="4 8">AF16-14</strain>
        <strain evidence="6 9">OF03-11</strain>
    </source>
</reference>
<dbReference type="InterPro" id="IPR007607">
    <property type="entry name" value="BacA/B"/>
</dbReference>
<dbReference type="EMBL" id="JAQMRD010000037">
    <property type="protein sequence ID" value="MDB9224977.1"/>
    <property type="molecule type" value="Genomic_DNA"/>
</dbReference>
<dbReference type="PANTHER" id="PTHR35024">
    <property type="entry name" value="HYPOTHETICAL CYTOSOLIC PROTEIN"/>
    <property type="match status" value="1"/>
</dbReference>
<gene>
    <name evidence="5" type="ORF">DWW24_09720</name>
    <name evidence="4" type="ORF">DWW57_15165</name>
    <name evidence="6" type="ORF">DXA53_02735</name>
    <name evidence="2" type="ORF">L0P03_14130</name>
    <name evidence="3" type="ORF">PN645_18540</name>
</gene>
<evidence type="ECO:0000313" key="6">
    <source>
        <dbReference type="EMBL" id="RGY09218.1"/>
    </source>
</evidence>
<dbReference type="EMBL" id="QSCO01000003">
    <property type="protein sequence ID" value="RGY09218.1"/>
    <property type="molecule type" value="Genomic_DNA"/>
</dbReference>
<evidence type="ECO:0000313" key="7">
    <source>
        <dbReference type="Proteomes" id="UP000283426"/>
    </source>
</evidence>
<evidence type="ECO:0000313" key="5">
    <source>
        <dbReference type="EMBL" id="RGV26415.1"/>
    </source>
</evidence>
<dbReference type="GeneID" id="61275747"/>
<organism evidence="6 9">
    <name type="scientific">Odoribacter splanchnicus</name>
    <dbReference type="NCBI Taxonomy" id="28118"/>
    <lineage>
        <taxon>Bacteria</taxon>
        <taxon>Pseudomonadati</taxon>
        <taxon>Bacteroidota</taxon>
        <taxon>Bacteroidia</taxon>
        <taxon>Bacteroidales</taxon>
        <taxon>Odoribacteraceae</taxon>
        <taxon>Odoribacter</taxon>
    </lineage>
</organism>
<dbReference type="Proteomes" id="UP000284243">
    <property type="component" value="Unassembled WGS sequence"/>
</dbReference>
<dbReference type="PANTHER" id="PTHR35024:SF4">
    <property type="entry name" value="POLYMER-FORMING CYTOSKELETAL PROTEIN"/>
    <property type="match status" value="1"/>
</dbReference>
<dbReference type="EMBL" id="QRYC01000027">
    <property type="protein sequence ID" value="RGU54645.1"/>
    <property type="molecule type" value="Genomic_DNA"/>
</dbReference>
<dbReference type="Proteomes" id="UP000283426">
    <property type="component" value="Unassembled WGS sequence"/>
</dbReference>
<evidence type="ECO:0000313" key="3">
    <source>
        <dbReference type="EMBL" id="MDB9224977.1"/>
    </source>
</evidence>
<dbReference type="AlphaFoldDB" id="A0A1Y3ZX23"/>
<evidence type="ECO:0000256" key="1">
    <source>
        <dbReference type="ARBA" id="ARBA00044755"/>
    </source>
</evidence>